<feature type="transmembrane region" description="Helical" evidence="9">
    <location>
        <begin position="143"/>
        <end position="161"/>
    </location>
</feature>
<dbReference type="SUPFAM" id="SSF55874">
    <property type="entry name" value="ATPase domain of HSP90 chaperone/DNA topoisomerase II/histidine kinase"/>
    <property type="match status" value="1"/>
</dbReference>
<dbReference type="PANTHER" id="PTHR24421:SF10">
    <property type="entry name" value="NITRATE_NITRITE SENSOR PROTEIN NARQ"/>
    <property type="match status" value="1"/>
</dbReference>
<evidence type="ECO:0000256" key="2">
    <source>
        <dbReference type="ARBA" id="ARBA00012438"/>
    </source>
</evidence>
<dbReference type="Gene3D" id="1.20.5.1930">
    <property type="match status" value="1"/>
</dbReference>
<sequence>MESTTTRPHRPALWTDLLSAVVIWAIGVGLIALGLSPFSVDLDPLGLVEGRQWWHLALLTPGCLLVVVKRRWPATSLAAGAVLLVLDGLLGFTLGMVLVIIDLLFGVGLYGSPRARRWAMTGVLIAIVASAVVVSLHLGQFRAAVVMGLQGVAIGVVPLWWAGNVRQQRELAELAVARARAEAIHAERAATARDLHDVVAARLSATALHSGAALALPPDHDRDRQVLQQIRDSTVAALAEMKDLITVLRRGHHGGPVATARLSDLPELVDRIRADGVEVVVEQDLPPDLPPVVEHSAHRIVQEALTNAVRHGRGPARVQLAEGDRAVEIVVSNPMGRRSTSTDSSGAVEGGTGIWSMTERARGIGGDLVAGPQSGQWVVRARLPLTEHPVPAGEPS</sequence>
<feature type="transmembrane region" description="Helical" evidence="9">
    <location>
        <begin position="81"/>
        <end position="106"/>
    </location>
</feature>
<dbReference type="AlphaFoldDB" id="A0A9D1KN43"/>
<evidence type="ECO:0000256" key="1">
    <source>
        <dbReference type="ARBA" id="ARBA00000085"/>
    </source>
</evidence>
<dbReference type="GO" id="GO:0005524">
    <property type="term" value="F:ATP binding"/>
    <property type="evidence" value="ECO:0007669"/>
    <property type="project" value="UniProtKB-KW"/>
</dbReference>
<comment type="catalytic activity">
    <reaction evidence="1">
        <text>ATP + protein L-histidine = ADP + protein N-phospho-L-histidine.</text>
        <dbReference type="EC" id="2.7.13.3"/>
    </reaction>
</comment>
<gene>
    <name evidence="11" type="ORF">IAA98_15735</name>
</gene>
<evidence type="ECO:0000256" key="9">
    <source>
        <dbReference type="SAM" id="Phobius"/>
    </source>
</evidence>
<dbReference type="GO" id="GO:0000155">
    <property type="term" value="F:phosphorelay sensor kinase activity"/>
    <property type="evidence" value="ECO:0007669"/>
    <property type="project" value="InterPro"/>
</dbReference>
<dbReference type="InterPro" id="IPR050482">
    <property type="entry name" value="Sensor_HK_TwoCompSys"/>
</dbReference>
<dbReference type="Gene3D" id="3.30.565.10">
    <property type="entry name" value="Histidine kinase-like ATPase, C-terminal domain"/>
    <property type="match status" value="1"/>
</dbReference>
<keyword evidence="4" id="KW-0808">Transferase</keyword>
<dbReference type="CDD" id="cd16917">
    <property type="entry name" value="HATPase_UhpB-NarQ-NarX-like"/>
    <property type="match status" value="1"/>
</dbReference>
<keyword evidence="9" id="KW-1133">Transmembrane helix</keyword>
<evidence type="ECO:0000313" key="12">
    <source>
        <dbReference type="Proteomes" id="UP000886842"/>
    </source>
</evidence>
<keyword evidence="5" id="KW-0547">Nucleotide-binding</keyword>
<dbReference type="EC" id="2.7.13.3" evidence="2"/>
<keyword evidence="3" id="KW-0597">Phosphoprotein</keyword>
<evidence type="ECO:0000313" key="11">
    <source>
        <dbReference type="EMBL" id="HIT77029.1"/>
    </source>
</evidence>
<dbReference type="GO" id="GO:0046983">
    <property type="term" value="F:protein dimerization activity"/>
    <property type="evidence" value="ECO:0007669"/>
    <property type="project" value="InterPro"/>
</dbReference>
<keyword evidence="7" id="KW-0067">ATP-binding</keyword>
<reference evidence="11" key="2">
    <citation type="journal article" date="2021" name="PeerJ">
        <title>Extensive microbial diversity within the chicken gut microbiome revealed by metagenomics and culture.</title>
        <authorList>
            <person name="Gilroy R."/>
            <person name="Ravi A."/>
            <person name="Getino M."/>
            <person name="Pursley I."/>
            <person name="Horton D.L."/>
            <person name="Alikhan N.F."/>
            <person name="Baker D."/>
            <person name="Gharbi K."/>
            <person name="Hall N."/>
            <person name="Watson M."/>
            <person name="Adriaenssens E.M."/>
            <person name="Foster-Nyarko E."/>
            <person name="Jarju S."/>
            <person name="Secka A."/>
            <person name="Antonio M."/>
            <person name="Oren A."/>
            <person name="Chaudhuri R.R."/>
            <person name="La Ragione R."/>
            <person name="Hildebrand F."/>
            <person name="Pallen M.J."/>
        </authorList>
    </citation>
    <scope>NUCLEOTIDE SEQUENCE</scope>
    <source>
        <strain evidence="11">ChiGjej1B1-24693</strain>
    </source>
</reference>
<feature type="transmembrane region" description="Helical" evidence="9">
    <location>
        <begin position="53"/>
        <end position="69"/>
    </location>
</feature>
<protein>
    <recommendedName>
        <fullName evidence="2">histidine kinase</fullName>
        <ecNumber evidence="2">2.7.13.3</ecNumber>
    </recommendedName>
</protein>
<evidence type="ECO:0000259" key="10">
    <source>
        <dbReference type="Pfam" id="PF07730"/>
    </source>
</evidence>
<feature type="transmembrane region" description="Helical" evidence="9">
    <location>
        <begin position="12"/>
        <end position="33"/>
    </location>
</feature>
<keyword evidence="6" id="KW-0418">Kinase</keyword>
<dbReference type="GO" id="GO:0016020">
    <property type="term" value="C:membrane"/>
    <property type="evidence" value="ECO:0007669"/>
    <property type="project" value="InterPro"/>
</dbReference>
<dbReference type="Pfam" id="PF07730">
    <property type="entry name" value="HisKA_3"/>
    <property type="match status" value="1"/>
</dbReference>
<evidence type="ECO:0000256" key="8">
    <source>
        <dbReference type="ARBA" id="ARBA00023012"/>
    </source>
</evidence>
<reference evidence="11" key="1">
    <citation type="submission" date="2020-10" db="EMBL/GenBank/DDBJ databases">
        <authorList>
            <person name="Gilroy R."/>
        </authorList>
    </citation>
    <scope>NUCLEOTIDE SEQUENCE</scope>
    <source>
        <strain evidence="11">ChiGjej1B1-24693</strain>
    </source>
</reference>
<name>A0A9D1KN43_9ACTN</name>
<feature type="domain" description="Signal transduction histidine kinase subgroup 3 dimerisation and phosphoacceptor" evidence="10">
    <location>
        <begin position="187"/>
        <end position="251"/>
    </location>
</feature>
<evidence type="ECO:0000256" key="5">
    <source>
        <dbReference type="ARBA" id="ARBA00022741"/>
    </source>
</evidence>
<keyword evidence="8" id="KW-0902">Two-component regulatory system</keyword>
<dbReference type="InterPro" id="IPR036890">
    <property type="entry name" value="HATPase_C_sf"/>
</dbReference>
<evidence type="ECO:0000256" key="7">
    <source>
        <dbReference type="ARBA" id="ARBA00022840"/>
    </source>
</evidence>
<comment type="caution">
    <text evidence="11">The sequence shown here is derived from an EMBL/GenBank/DDBJ whole genome shotgun (WGS) entry which is preliminary data.</text>
</comment>
<feature type="transmembrane region" description="Helical" evidence="9">
    <location>
        <begin position="118"/>
        <end position="136"/>
    </location>
</feature>
<keyword evidence="9" id="KW-0812">Transmembrane</keyword>
<dbReference type="Proteomes" id="UP000886842">
    <property type="component" value="Unassembled WGS sequence"/>
</dbReference>
<evidence type="ECO:0000256" key="4">
    <source>
        <dbReference type="ARBA" id="ARBA00022679"/>
    </source>
</evidence>
<accession>A0A9D1KN43</accession>
<dbReference type="PANTHER" id="PTHR24421">
    <property type="entry name" value="NITRATE/NITRITE SENSOR PROTEIN NARX-RELATED"/>
    <property type="match status" value="1"/>
</dbReference>
<dbReference type="EMBL" id="DVLP01000452">
    <property type="protein sequence ID" value="HIT77029.1"/>
    <property type="molecule type" value="Genomic_DNA"/>
</dbReference>
<evidence type="ECO:0000256" key="3">
    <source>
        <dbReference type="ARBA" id="ARBA00022553"/>
    </source>
</evidence>
<keyword evidence="9" id="KW-0472">Membrane</keyword>
<dbReference type="InterPro" id="IPR011712">
    <property type="entry name" value="Sig_transdc_His_kin_sub3_dim/P"/>
</dbReference>
<evidence type="ECO:0000256" key="6">
    <source>
        <dbReference type="ARBA" id="ARBA00022777"/>
    </source>
</evidence>
<proteinExistence type="predicted"/>
<organism evidence="11 12">
    <name type="scientific">Candidatus Avipropionibacterium avicola</name>
    <dbReference type="NCBI Taxonomy" id="2840701"/>
    <lineage>
        <taxon>Bacteria</taxon>
        <taxon>Bacillati</taxon>
        <taxon>Actinomycetota</taxon>
        <taxon>Actinomycetes</taxon>
        <taxon>Propionibacteriales</taxon>
        <taxon>Propionibacteriaceae</taxon>
        <taxon>Propionibacteriaceae incertae sedis</taxon>
        <taxon>Candidatus Avipropionibacterium</taxon>
    </lineage>
</organism>